<evidence type="ECO:0000313" key="2">
    <source>
        <dbReference type="EMBL" id="KAG0570430.1"/>
    </source>
</evidence>
<protein>
    <submittedName>
        <fullName evidence="2">Uncharacterized protein</fullName>
    </submittedName>
</protein>
<dbReference type="AlphaFoldDB" id="A0A8T0HGH9"/>
<dbReference type="Proteomes" id="UP000822688">
    <property type="component" value="Chromosome 6"/>
</dbReference>
<feature type="compositionally biased region" description="Polar residues" evidence="1">
    <location>
        <begin position="131"/>
        <end position="144"/>
    </location>
</feature>
<evidence type="ECO:0000256" key="1">
    <source>
        <dbReference type="SAM" id="MobiDB-lite"/>
    </source>
</evidence>
<sequence>MAKVPHEAPTSISQIITHTYILTLQQKHNNATTLKSSKSFLPQLNHESDMQAGSARSSTELFSRLSHVTNVYTNAATSEILKTTEILHPSTASSVPKSGQYSVMICSMSVSLQALSNESLGHARSLPKDNAWSNSSASTLICVH</sequence>
<reference evidence="2 3" key="1">
    <citation type="submission" date="2020-06" db="EMBL/GenBank/DDBJ databases">
        <title>WGS assembly of Ceratodon purpureus strain R40.</title>
        <authorList>
            <person name="Carey S.B."/>
            <person name="Jenkins J."/>
            <person name="Shu S."/>
            <person name="Lovell J.T."/>
            <person name="Sreedasyam A."/>
            <person name="Maumus F."/>
            <person name="Tiley G.P."/>
            <person name="Fernandez-Pozo N."/>
            <person name="Barry K."/>
            <person name="Chen C."/>
            <person name="Wang M."/>
            <person name="Lipzen A."/>
            <person name="Daum C."/>
            <person name="Saski C.A."/>
            <person name="Payton A.C."/>
            <person name="Mcbreen J.C."/>
            <person name="Conrad R.E."/>
            <person name="Kollar L.M."/>
            <person name="Olsson S."/>
            <person name="Huttunen S."/>
            <person name="Landis J.B."/>
            <person name="Wickett N.J."/>
            <person name="Johnson M.G."/>
            <person name="Rensing S.A."/>
            <person name="Grimwood J."/>
            <person name="Schmutz J."/>
            <person name="Mcdaniel S.F."/>
        </authorList>
    </citation>
    <scope>NUCLEOTIDE SEQUENCE [LARGE SCALE GENOMIC DNA]</scope>
    <source>
        <strain evidence="2 3">R40</strain>
    </source>
</reference>
<name>A0A8T0HGH9_CERPU</name>
<evidence type="ECO:0000313" key="3">
    <source>
        <dbReference type="Proteomes" id="UP000822688"/>
    </source>
</evidence>
<keyword evidence="3" id="KW-1185">Reference proteome</keyword>
<proteinExistence type="predicted"/>
<feature type="region of interest" description="Disordered" evidence="1">
    <location>
        <begin position="125"/>
        <end position="144"/>
    </location>
</feature>
<accession>A0A8T0HGH9</accession>
<comment type="caution">
    <text evidence="2">The sequence shown here is derived from an EMBL/GenBank/DDBJ whole genome shotgun (WGS) entry which is preliminary data.</text>
</comment>
<dbReference type="EMBL" id="CM026427">
    <property type="protein sequence ID" value="KAG0570430.1"/>
    <property type="molecule type" value="Genomic_DNA"/>
</dbReference>
<organism evidence="2 3">
    <name type="scientific">Ceratodon purpureus</name>
    <name type="common">Fire moss</name>
    <name type="synonym">Dicranum purpureum</name>
    <dbReference type="NCBI Taxonomy" id="3225"/>
    <lineage>
        <taxon>Eukaryota</taxon>
        <taxon>Viridiplantae</taxon>
        <taxon>Streptophyta</taxon>
        <taxon>Embryophyta</taxon>
        <taxon>Bryophyta</taxon>
        <taxon>Bryophytina</taxon>
        <taxon>Bryopsida</taxon>
        <taxon>Dicranidae</taxon>
        <taxon>Pseudoditrichales</taxon>
        <taxon>Ditrichaceae</taxon>
        <taxon>Ceratodon</taxon>
    </lineage>
</organism>
<gene>
    <name evidence="2" type="ORF">KC19_6G161700</name>
</gene>